<name>A0A392VPV0_9FABA</name>
<evidence type="ECO:0000313" key="1">
    <source>
        <dbReference type="EMBL" id="MCI89523.1"/>
    </source>
</evidence>
<dbReference type="EMBL" id="LXQA011221587">
    <property type="protein sequence ID" value="MCI89523.1"/>
    <property type="molecule type" value="Genomic_DNA"/>
</dbReference>
<dbReference type="AlphaFoldDB" id="A0A392VPV0"/>
<evidence type="ECO:0000313" key="2">
    <source>
        <dbReference type="Proteomes" id="UP000265520"/>
    </source>
</evidence>
<accession>A0A392VPV0</accession>
<protein>
    <submittedName>
        <fullName evidence="1">Uncharacterized protein</fullName>
    </submittedName>
</protein>
<feature type="non-terminal residue" evidence="1">
    <location>
        <position position="44"/>
    </location>
</feature>
<keyword evidence="2" id="KW-1185">Reference proteome</keyword>
<dbReference type="Proteomes" id="UP000265520">
    <property type="component" value="Unassembled WGS sequence"/>
</dbReference>
<comment type="caution">
    <text evidence="1">The sequence shown here is derived from an EMBL/GenBank/DDBJ whole genome shotgun (WGS) entry which is preliminary data.</text>
</comment>
<reference evidence="1 2" key="1">
    <citation type="journal article" date="2018" name="Front. Plant Sci.">
        <title>Red Clover (Trifolium pratense) and Zigzag Clover (T. medium) - A Picture of Genomic Similarities and Differences.</title>
        <authorList>
            <person name="Dluhosova J."/>
            <person name="Istvanek J."/>
            <person name="Nedelnik J."/>
            <person name="Repkova J."/>
        </authorList>
    </citation>
    <scope>NUCLEOTIDE SEQUENCE [LARGE SCALE GENOMIC DNA]</scope>
    <source>
        <strain evidence="2">cv. 10/8</strain>
        <tissue evidence="1">Leaf</tissue>
    </source>
</reference>
<sequence>MITISSGLLEEIANCQDNELLMAKRDLIVRGITTEFKVGANNIL</sequence>
<proteinExistence type="predicted"/>
<organism evidence="1 2">
    <name type="scientific">Trifolium medium</name>
    <dbReference type="NCBI Taxonomy" id="97028"/>
    <lineage>
        <taxon>Eukaryota</taxon>
        <taxon>Viridiplantae</taxon>
        <taxon>Streptophyta</taxon>
        <taxon>Embryophyta</taxon>
        <taxon>Tracheophyta</taxon>
        <taxon>Spermatophyta</taxon>
        <taxon>Magnoliopsida</taxon>
        <taxon>eudicotyledons</taxon>
        <taxon>Gunneridae</taxon>
        <taxon>Pentapetalae</taxon>
        <taxon>rosids</taxon>
        <taxon>fabids</taxon>
        <taxon>Fabales</taxon>
        <taxon>Fabaceae</taxon>
        <taxon>Papilionoideae</taxon>
        <taxon>50 kb inversion clade</taxon>
        <taxon>NPAAA clade</taxon>
        <taxon>Hologalegina</taxon>
        <taxon>IRL clade</taxon>
        <taxon>Trifolieae</taxon>
        <taxon>Trifolium</taxon>
    </lineage>
</organism>